<proteinExistence type="predicted"/>
<dbReference type="EMBL" id="PUHP01001124">
    <property type="protein sequence ID" value="TQN66721.1"/>
    <property type="molecule type" value="Genomic_DNA"/>
</dbReference>
<protein>
    <submittedName>
        <fullName evidence="1">Uncharacterized protein</fullName>
    </submittedName>
</protein>
<evidence type="ECO:0000313" key="2">
    <source>
        <dbReference type="Proteomes" id="UP000326340"/>
    </source>
</evidence>
<accession>A0A5Q4BIV5</accession>
<dbReference type="AlphaFoldDB" id="A0A5Q4BIV5"/>
<evidence type="ECO:0000313" key="1">
    <source>
        <dbReference type="EMBL" id="TQN66721.1"/>
    </source>
</evidence>
<sequence length="141" mass="15600">MSLMREARGARSTLHSFLKSTGVPLAAKFAGMDPDVKHEVLAQIAEVFKRIQSFKLPDSVKTCGGLNFSDGGPCNSLSELYAEYFRTQIAFADKCDNVRGWKDSELLARLERFGNEGPKSLVERVDARLTLVHGDSCMETL</sequence>
<reference evidence="1 2" key="1">
    <citation type="journal article" date="2019" name="Sci. Rep.">
        <title>Colletotrichum shisoi sp. nov., an anthracnose pathogen of Perilla frutescens in Japan: molecular phylogenetic, morphological and genomic evidence.</title>
        <authorList>
            <person name="Gan P."/>
            <person name="Tsushima A."/>
            <person name="Hiroyama R."/>
            <person name="Narusaka M."/>
            <person name="Takano Y."/>
            <person name="Narusaka Y."/>
            <person name="Kawaradani M."/>
            <person name="Damm U."/>
            <person name="Shirasu K."/>
        </authorList>
    </citation>
    <scope>NUCLEOTIDE SEQUENCE [LARGE SCALE GENOMIC DNA]</scope>
    <source>
        <strain evidence="1 2">PG-2018a</strain>
    </source>
</reference>
<name>A0A5Q4BIV5_9PEZI</name>
<dbReference type="OrthoDB" id="2831558at2759"/>
<comment type="caution">
    <text evidence="1">The sequence shown here is derived from an EMBL/GenBank/DDBJ whole genome shotgun (WGS) entry which is preliminary data.</text>
</comment>
<dbReference type="Proteomes" id="UP000326340">
    <property type="component" value="Unassembled WGS sequence"/>
</dbReference>
<organism evidence="1 2">
    <name type="scientific">Colletotrichum shisoi</name>
    <dbReference type="NCBI Taxonomy" id="2078593"/>
    <lineage>
        <taxon>Eukaryota</taxon>
        <taxon>Fungi</taxon>
        <taxon>Dikarya</taxon>
        <taxon>Ascomycota</taxon>
        <taxon>Pezizomycotina</taxon>
        <taxon>Sordariomycetes</taxon>
        <taxon>Hypocreomycetidae</taxon>
        <taxon>Glomerellales</taxon>
        <taxon>Glomerellaceae</taxon>
        <taxon>Colletotrichum</taxon>
        <taxon>Colletotrichum destructivum species complex</taxon>
    </lineage>
</organism>
<gene>
    <name evidence="1" type="ORF">CSHISOI_08903</name>
</gene>
<keyword evidence="2" id="KW-1185">Reference proteome</keyword>